<dbReference type="AlphaFoldDB" id="A0A1A9Z4G7"/>
<accession>A0A1A9Z4G7</accession>
<evidence type="ECO:0000313" key="2">
    <source>
        <dbReference type="Proteomes" id="UP000092445"/>
    </source>
</evidence>
<reference evidence="1" key="2">
    <citation type="submission" date="2020-05" db="UniProtKB">
        <authorList>
            <consortium name="EnsemblMetazoa"/>
        </authorList>
    </citation>
    <scope>IDENTIFICATION</scope>
    <source>
        <strain evidence="1">IAEA</strain>
    </source>
</reference>
<dbReference type="STRING" id="7398.A0A1A9Z4G7"/>
<protein>
    <submittedName>
        <fullName evidence="1">Uncharacterized protein</fullName>
    </submittedName>
</protein>
<evidence type="ECO:0000313" key="1">
    <source>
        <dbReference type="EnsemblMetazoa" id="GPAI003643-PA"/>
    </source>
</evidence>
<reference evidence="2" key="1">
    <citation type="submission" date="2014-03" db="EMBL/GenBank/DDBJ databases">
        <authorList>
            <person name="Aksoy S."/>
            <person name="Warren W."/>
            <person name="Wilson R.K."/>
        </authorList>
    </citation>
    <scope>NUCLEOTIDE SEQUENCE [LARGE SCALE GENOMIC DNA]</scope>
    <source>
        <strain evidence="2">IAEA</strain>
    </source>
</reference>
<dbReference type="EnsemblMetazoa" id="GPAI003643-RA">
    <property type="protein sequence ID" value="GPAI003643-PA"/>
    <property type="gene ID" value="GPAI003643"/>
</dbReference>
<sequence length="101" mass="11724">MSRKLLTYLGILINDVERLLPFIFRQGGPPPALSLAAQPSYWTVNCDSSQHRPYSFKDLLGDGFLWAVPKHLRTIEKRLKRKSGFPEYSWKLFRVKTPSMN</sequence>
<organism evidence="1 2">
    <name type="scientific">Glossina pallidipes</name>
    <name type="common">Tsetse fly</name>
    <dbReference type="NCBI Taxonomy" id="7398"/>
    <lineage>
        <taxon>Eukaryota</taxon>
        <taxon>Metazoa</taxon>
        <taxon>Ecdysozoa</taxon>
        <taxon>Arthropoda</taxon>
        <taxon>Hexapoda</taxon>
        <taxon>Insecta</taxon>
        <taxon>Pterygota</taxon>
        <taxon>Neoptera</taxon>
        <taxon>Endopterygota</taxon>
        <taxon>Diptera</taxon>
        <taxon>Brachycera</taxon>
        <taxon>Muscomorpha</taxon>
        <taxon>Hippoboscoidea</taxon>
        <taxon>Glossinidae</taxon>
        <taxon>Glossina</taxon>
    </lineage>
</organism>
<dbReference type="VEuPathDB" id="VectorBase:GPAI003643"/>
<dbReference type="Proteomes" id="UP000092445">
    <property type="component" value="Unassembled WGS sequence"/>
</dbReference>
<keyword evidence="2" id="KW-1185">Reference proteome</keyword>
<proteinExistence type="predicted"/>
<name>A0A1A9Z4G7_GLOPL</name>